<dbReference type="KEGG" id="svl:Strvi_0212"/>
<name>G2PHI2_STRV4</name>
<gene>
    <name evidence="1" type="ORF">Strvi_0212</name>
</gene>
<proteinExistence type="predicted"/>
<keyword evidence="1" id="KW-0614">Plasmid</keyword>
<dbReference type="eggNOG" id="ENOG5031NWT">
    <property type="taxonomic scope" value="Bacteria"/>
</dbReference>
<protein>
    <recommendedName>
        <fullName evidence="3">Resolvase/invertase-type recombinase catalytic domain-containing protein</fullName>
    </recommendedName>
</protein>
<dbReference type="HOGENOM" id="CLU_1884547_0_0_11"/>
<evidence type="ECO:0008006" key="3">
    <source>
        <dbReference type="Google" id="ProtNLM"/>
    </source>
</evidence>
<dbReference type="Proteomes" id="UP000008703">
    <property type="component" value="Plasmid pSTRVI02"/>
</dbReference>
<evidence type="ECO:0000313" key="2">
    <source>
        <dbReference type="Proteomes" id="UP000008703"/>
    </source>
</evidence>
<reference evidence="1" key="1">
    <citation type="submission" date="2011-08" db="EMBL/GenBank/DDBJ databases">
        <title>Complete sequence of plasmid 2 of Streptomyces violaceusniger Tu 4113.</title>
        <authorList>
            <consortium name="US DOE Joint Genome Institute"/>
            <person name="Lucas S."/>
            <person name="Han J."/>
            <person name="Lapidus A."/>
            <person name="Cheng J.-F."/>
            <person name="Goodwin L."/>
            <person name="Pitluck S."/>
            <person name="Peters L."/>
            <person name="Ivanova N."/>
            <person name="Daligault H."/>
            <person name="Detter J.C."/>
            <person name="Han C."/>
            <person name="Tapia R."/>
            <person name="Land M."/>
            <person name="Hauser L."/>
            <person name="Kyrpides N."/>
            <person name="Ivanova N."/>
            <person name="Pagani I."/>
            <person name="Hagen A."/>
            <person name="Katz L."/>
            <person name="Fiedler H.-P."/>
            <person name="Keasling J."/>
            <person name="Fortman J."/>
            <person name="Woyke T."/>
        </authorList>
    </citation>
    <scope>NUCLEOTIDE SEQUENCE [LARGE SCALE GENOMIC DNA]</scope>
    <source>
        <strain evidence="1">Tu 4113</strain>
        <plasmid evidence="1">pSTRVI02</plasmid>
    </source>
</reference>
<accession>G2PHI2</accession>
<dbReference type="RefSeq" id="WP_014043920.1">
    <property type="nucleotide sequence ID" value="NC_015952.1"/>
</dbReference>
<organism evidence="1 2">
    <name type="scientific">Streptomyces violaceusniger (strain Tu 4113)</name>
    <dbReference type="NCBI Taxonomy" id="653045"/>
    <lineage>
        <taxon>Bacteria</taxon>
        <taxon>Bacillati</taxon>
        <taxon>Actinomycetota</taxon>
        <taxon>Actinomycetes</taxon>
        <taxon>Kitasatosporales</taxon>
        <taxon>Streptomycetaceae</taxon>
        <taxon>Streptomyces</taxon>
        <taxon>Streptomyces violaceusniger group</taxon>
    </lineage>
</organism>
<evidence type="ECO:0000313" key="1">
    <source>
        <dbReference type="EMBL" id="AEM88985.1"/>
    </source>
</evidence>
<keyword evidence="2" id="KW-1185">Reference proteome</keyword>
<geneLocation type="plasmid" evidence="1 2">
    <name>pSTRVI02</name>
</geneLocation>
<dbReference type="EMBL" id="CP002996">
    <property type="protein sequence ID" value="AEM88985.1"/>
    <property type="molecule type" value="Genomic_DNA"/>
</dbReference>
<sequence length="129" mass="14670">MESPERTEPPANASSAVLYVCIQPGQRIRKLPEQRAVDEGHACADKNGMRFVAEVTDPYGEPVPQEREGWLRVREMAERGEMTSVITRWPNAISPYRELRHPEISWLRERGVRVLFSWPPLSVLGSGES</sequence>
<dbReference type="AlphaFoldDB" id="G2PHI2"/>